<protein>
    <recommendedName>
        <fullName evidence="2">TPM domain-containing protein</fullName>
    </recommendedName>
</protein>
<dbReference type="PANTHER" id="PTHR30373:SF8">
    <property type="entry name" value="BLL7265 PROTEIN"/>
    <property type="match status" value="1"/>
</dbReference>
<evidence type="ECO:0000313" key="3">
    <source>
        <dbReference type="EMBL" id="PRH87487.1"/>
    </source>
</evidence>
<feature type="domain" description="TPM" evidence="2">
    <location>
        <begin position="135"/>
        <end position="207"/>
    </location>
</feature>
<evidence type="ECO:0000256" key="1">
    <source>
        <dbReference type="SAM" id="Phobius"/>
    </source>
</evidence>
<proteinExistence type="predicted"/>
<dbReference type="RefSeq" id="WP_105862418.1">
    <property type="nucleotide sequence ID" value="NZ_PUEJ01000004.1"/>
</dbReference>
<dbReference type="Pfam" id="PF04536">
    <property type="entry name" value="TPM_phosphatase"/>
    <property type="match status" value="1"/>
</dbReference>
<sequence length="232" mass="24918">MTRVLTQDDHRRIAAAITAAEAGTSGEIYCVVSHAVASYRWIPVTLGAVAVLLTPVLIGLLAPDLLHASLFGEPWSSGNFSQADMASALRKGLLTLSLTQIAVFVVVTALSWPQRVRLWFAPPPMRRHKVMLAARSQFLAQGLQQTADRTGLLLFIAMAERQAVLIADEGINAKVEQQVWDDTIDGLTKAAAAGRLAEGLVAAIGQCGGLLAQHFPPESQPQNQLPNRVVEL</sequence>
<keyword evidence="1" id="KW-0472">Membrane</keyword>
<dbReference type="EMBL" id="PUEJ01000004">
    <property type="protein sequence ID" value="PRH87487.1"/>
    <property type="molecule type" value="Genomic_DNA"/>
</dbReference>
<dbReference type="Gene3D" id="3.10.310.50">
    <property type="match status" value="1"/>
</dbReference>
<feature type="transmembrane region" description="Helical" evidence="1">
    <location>
        <begin position="41"/>
        <end position="62"/>
    </location>
</feature>
<organism evidence="3 4">
    <name type="scientific">Labrys okinawensis</name>
    <dbReference type="NCBI Taxonomy" id="346911"/>
    <lineage>
        <taxon>Bacteria</taxon>
        <taxon>Pseudomonadati</taxon>
        <taxon>Pseudomonadota</taxon>
        <taxon>Alphaproteobacteria</taxon>
        <taxon>Hyphomicrobiales</taxon>
        <taxon>Xanthobacteraceae</taxon>
        <taxon>Labrys</taxon>
    </lineage>
</organism>
<reference evidence="3 4" key="1">
    <citation type="submission" date="2018-02" db="EMBL/GenBank/DDBJ databases">
        <title>Whole genome sequencing of endophytic bacterium.</title>
        <authorList>
            <person name="Eedara R."/>
            <person name="Podile A.R."/>
        </authorList>
    </citation>
    <scope>NUCLEOTIDE SEQUENCE [LARGE SCALE GENOMIC DNA]</scope>
    <source>
        <strain evidence="3 4">RP1T</strain>
    </source>
</reference>
<dbReference type="AlphaFoldDB" id="A0A2S9QDR4"/>
<comment type="caution">
    <text evidence="3">The sequence shown here is derived from an EMBL/GenBank/DDBJ whole genome shotgun (WGS) entry which is preliminary data.</text>
</comment>
<accession>A0A2S9QDR4</accession>
<keyword evidence="1" id="KW-1133">Transmembrane helix</keyword>
<gene>
    <name evidence="3" type="ORF">C5L14_12810</name>
</gene>
<dbReference type="InterPro" id="IPR007621">
    <property type="entry name" value="TPM_dom"/>
</dbReference>
<dbReference type="Proteomes" id="UP000237682">
    <property type="component" value="Unassembled WGS sequence"/>
</dbReference>
<feature type="transmembrane region" description="Helical" evidence="1">
    <location>
        <begin position="93"/>
        <end position="112"/>
    </location>
</feature>
<dbReference type="OrthoDB" id="5825388at2"/>
<name>A0A2S9QDR4_9HYPH</name>
<keyword evidence="1" id="KW-0812">Transmembrane</keyword>
<evidence type="ECO:0000313" key="4">
    <source>
        <dbReference type="Proteomes" id="UP000237682"/>
    </source>
</evidence>
<keyword evidence="4" id="KW-1185">Reference proteome</keyword>
<evidence type="ECO:0000259" key="2">
    <source>
        <dbReference type="Pfam" id="PF04536"/>
    </source>
</evidence>
<dbReference type="PANTHER" id="PTHR30373">
    <property type="entry name" value="UPF0603 PROTEIN YGCG"/>
    <property type="match status" value="1"/>
</dbReference>